<evidence type="ECO:0000256" key="2">
    <source>
        <dbReference type="SAM" id="Phobius"/>
    </source>
</evidence>
<evidence type="ECO:0008006" key="6">
    <source>
        <dbReference type="Google" id="ProtNLM"/>
    </source>
</evidence>
<feature type="transmembrane region" description="Helical" evidence="2">
    <location>
        <begin position="336"/>
        <end position="356"/>
    </location>
</feature>
<keyword evidence="3" id="KW-0732">Signal</keyword>
<dbReference type="CDD" id="cd00866">
    <property type="entry name" value="PEBP_euk"/>
    <property type="match status" value="1"/>
</dbReference>
<dbReference type="Pfam" id="PF01161">
    <property type="entry name" value="PBP"/>
    <property type="match status" value="1"/>
</dbReference>
<dbReference type="STRING" id="1890683.A0A427YHK7"/>
<dbReference type="InterPro" id="IPR008914">
    <property type="entry name" value="PEBP"/>
</dbReference>
<keyword evidence="2" id="KW-0472">Membrane</keyword>
<dbReference type="SUPFAM" id="SSF49777">
    <property type="entry name" value="PEBP-like"/>
    <property type="match status" value="1"/>
</dbReference>
<comment type="caution">
    <text evidence="4">The sequence shown here is derived from an EMBL/GenBank/DDBJ whole genome shotgun (WGS) entry which is preliminary data.</text>
</comment>
<dbReference type="AlphaFoldDB" id="A0A427YHK7"/>
<keyword evidence="5" id="KW-1185">Reference proteome</keyword>
<sequence length="358" mass="35201">MLSLTALALLGLRLVAAQNGTSSASATDIADVEANFQATKERLGSPGRAPLTPPGAQLVPELLPTFSPEGTLDLTFSGQSVSIGQNLTQDAVATYPGITVSPVSGASGIDTTSPSISPPPPSSRSPSQSPLPPLPPTPPSPAPQLTLAPLPQTYTLMMVDANPVGTDESTTAQTRHWLVNSVTLEGSAPYSVNYTGSTAITNYAGPGPAAGSGSHRYVVLLYSQPSSFAAPANLSTANTPLGTFFLEEYVNSTGLGAVVAANYFQVENGVATTSVPATSTVNTATLSAASVSGTGASASGSGASGSASKSGSATSGAAASSTSKAAAGMQASTNGLGWGVVVGAVGLVGCLFGAGLGL</sequence>
<evidence type="ECO:0000256" key="3">
    <source>
        <dbReference type="SAM" id="SignalP"/>
    </source>
</evidence>
<protein>
    <recommendedName>
        <fullName evidence="6">PEBP-like protein</fullName>
    </recommendedName>
</protein>
<accession>A0A427YHK7</accession>
<dbReference type="InterPro" id="IPR035810">
    <property type="entry name" value="PEBP_euk"/>
</dbReference>
<feature type="signal peptide" evidence="3">
    <location>
        <begin position="1"/>
        <end position="17"/>
    </location>
</feature>
<reference evidence="4 5" key="1">
    <citation type="submission" date="2018-11" db="EMBL/GenBank/DDBJ databases">
        <title>Genome sequence of Saitozyma podzolica DSM 27192.</title>
        <authorList>
            <person name="Aliyu H."/>
            <person name="Gorte O."/>
            <person name="Ochsenreither K."/>
        </authorList>
    </citation>
    <scope>NUCLEOTIDE SEQUENCE [LARGE SCALE GENOMIC DNA]</scope>
    <source>
        <strain evidence="4 5">DSM 27192</strain>
    </source>
</reference>
<feature type="region of interest" description="Disordered" evidence="1">
    <location>
        <begin position="291"/>
        <end position="311"/>
    </location>
</feature>
<evidence type="ECO:0000256" key="1">
    <source>
        <dbReference type="SAM" id="MobiDB-lite"/>
    </source>
</evidence>
<evidence type="ECO:0000313" key="4">
    <source>
        <dbReference type="EMBL" id="RSH90550.1"/>
    </source>
</evidence>
<organism evidence="4 5">
    <name type="scientific">Saitozyma podzolica</name>
    <dbReference type="NCBI Taxonomy" id="1890683"/>
    <lineage>
        <taxon>Eukaryota</taxon>
        <taxon>Fungi</taxon>
        <taxon>Dikarya</taxon>
        <taxon>Basidiomycota</taxon>
        <taxon>Agaricomycotina</taxon>
        <taxon>Tremellomycetes</taxon>
        <taxon>Tremellales</taxon>
        <taxon>Trimorphomycetaceae</taxon>
        <taxon>Saitozyma</taxon>
    </lineage>
</organism>
<keyword evidence="2" id="KW-0812">Transmembrane</keyword>
<dbReference type="OrthoDB" id="2506647at2759"/>
<dbReference type="InterPro" id="IPR036610">
    <property type="entry name" value="PEBP-like_sf"/>
</dbReference>
<proteinExistence type="predicted"/>
<dbReference type="Gene3D" id="3.90.280.10">
    <property type="entry name" value="PEBP-like"/>
    <property type="match status" value="1"/>
</dbReference>
<evidence type="ECO:0000313" key="5">
    <source>
        <dbReference type="Proteomes" id="UP000279259"/>
    </source>
</evidence>
<dbReference type="PANTHER" id="PTHR11362:SF140">
    <property type="entry name" value="PEBP-LIKE PROTEIN"/>
    <property type="match status" value="1"/>
</dbReference>
<dbReference type="EMBL" id="RSCD01000010">
    <property type="protein sequence ID" value="RSH90550.1"/>
    <property type="molecule type" value="Genomic_DNA"/>
</dbReference>
<name>A0A427YHK7_9TREE</name>
<gene>
    <name evidence="4" type="ORF">EHS25_001155</name>
</gene>
<feature type="region of interest" description="Disordered" evidence="1">
    <location>
        <begin position="102"/>
        <end position="147"/>
    </location>
</feature>
<dbReference type="Proteomes" id="UP000279259">
    <property type="component" value="Unassembled WGS sequence"/>
</dbReference>
<feature type="chain" id="PRO_5019136369" description="PEBP-like protein" evidence="3">
    <location>
        <begin position="18"/>
        <end position="358"/>
    </location>
</feature>
<feature type="compositionally biased region" description="Pro residues" evidence="1">
    <location>
        <begin position="116"/>
        <end position="142"/>
    </location>
</feature>
<keyword evidence="2" id="KW-1133">Transmembrane helix</keyword>
<dbReference type="PANTHER" id="PTHR11362">
    <property type="entry name" value="PHOSPHATIDYLETHANOLAMINE-BINDING PROTEIN"/>
    <property type="match status" value="1"/>
</dbReference>